<dbReference type="Proteomes" id="UP000000378">
    <property type="component" value="Chromosome"/>
</dbReference>
<dbReference type="NCBIfam" id="TIGR02860">
    <property type="entry name" value="spore_IV_B"/>
    <property type="match status" value="1"/>
</dbReference>
<dbReference type="AlphaFoldDB" id="D7CKI9"/>
<organism evidence="2 3">
    <name type="scientific">Syntrophothermus lipocalidus (strain DSM 12680 / TGB-C1)</name>
    <dbReference type="NCBI Taxonomy" id="643648"/>
    <lineage>
        <taxon>Bacteria</taxon>
        <taxon>Bacillati</taxon>
        <taxon>Bacillota</taxon>
        <taxon>Clostridia</taxon>
        <taxon>Eubacteriales</taxon>
        <taxon>Syntrophomonadaceae</taxon>
        <taxon>Syntrophothermus</taxon>
    </lineage>
</organism>
<dbReference type="MEROPS" id="S55.001"/>
<evidence type="ECO:0000313" key="3">
    <source>
        <dbReference type="Proteomes" id="UP000000378"/>
    </source>
</evidence>
<dbReference type="Pfam" id="PF05580">
    <property type="entry name" value="Peptidase_S55"/>
    <property type="match status" value="1"/>
</dbReference>
<dbReference type="KEGG" id="slp:Slip_0440"/>
<dbReference type="InterPro" id="IPR008763">
    <property type="entry name" value="Peptidase_S55"/>
</dbReference>
<reference evidence="3" key="1">
    <citation type="journal article" date="2010" name="Stand. Genomic Sci.">
        <title>Complete genome sequence of Syntrophothermus lipocalidus type strain (TGB-C1T).</title>
        <authorList>
            <consortium name="US DOE Joint Genome Institute (JGI-PGF)"/>
            <person name="Djao O."/>
            <person name="Zhang X."/>
            <person name="Lucas S."/>
            <person name="Lapidus A."/>
            <person name="Glavina Del Rio T."/>
            <person name="Nolan M."/>
            <person name="Tice H."/>
            <person name="Cheng J."/>
            <person name="Han C."/>
            <person name="Tapia R."/>
            <person name="Goodwin L."/>
            <person name="Pitluck S."/>
            <person name="Liolios K."/>
            <person name="Ivanova N."/>
            <person name="Mavromatis K."/>
            <person name="Mikhailova N."/>
            <person name="Ovchinnikova G."/>
            <person name="Pati A."/>
            <person name="Brambilla E."/>
            <person name="Chen A."/>
            <person name="Palaniappan K."/>
            <person name="Land M."/>
            <person name="Hauser L."/>
            <person name="Chang Y."/>
            <person name="Jeffries C."/>
            <person name="Rohde M."/>
            <person name="Sikorski J."/>
            <person name="Spring S."/>
            <person name="Goker M."/>
            <person name="Detter J."/>
            <person name="Woyke T."/>
            <person name="Bristow J."/>
            <person name="Eisen J."/>
            <person name="Markowitz V."/>
            <person name="Hugenholtz P."/>
            <person name="Kyrpides N."/>
            <person name="Klenk H."/>
        </authorList>
    </citation>
    <scope>NUCLEOTIDE SEQUENCE [LARGE SCALE GENOMIC DNA]</scope>
    <source>
        <strain evidence="3">DSM 12680 / TGB-C1</strain>
    </source>
</reference>
<feature type="domain" description="Peptidase S55" evidence="1">
    <location>
        <begin position="204"/>
        <end position="441"/>
    </location>
</feature>
<evidence type="ECO:0000313" key="2">
    <source>
        <dbReference type="EMBL" id="ADI01224.1"/>
    </source>
</evidence>
<keyword evidence="3" id="KW-1185">Reference proteome</keyword>
<evidence type="ECO:0000259" key="1">
    <source>
        <dbReference type="PROSITE" id="PS51494"/>
    </source>
</evidence>
<keyword evidence="2" id="KW-0378">Hydrolase</keyword>
<dbReference type="eggNOG" id="COG0750">
    <property type="taxonomic scope" value="Bacteria"/>
</dbReference>
<dbReference type="InterPro" id="IPR001478">
    <property type="entry name" value="PDZ"/>
</dbReference>
<reference evidence="2 3" key="2">
    <citation type="journal article" date="2010" name="Stand. Genomic Sci.">
        <title>Complete genome sequence of Syntrophothermus lipocalidus type strain (TGB-C1).</title>
        <authorList>
            <person name="Djao O.D."/>
            <person name="Zhang X."/>
            <person name="Lucas S."/>
            <person name="Lapidus A."/>
            <person name="Del Rio T.G."/>
            <person name="Nolan M."/>
            <person name="Tice H."/>
            <person name="Cheng J.F."/>
            <person name="Han C."/>
            <person name="Tapia R."/>
            <person name="Goodwin L."/>
            <person name="Pitluck S."/>
            <person name="Liolios K."/>
            <person name="Ivanova N."/>
            <person name="Mavromatis K."/>
            <person name="Mikhailova N."/>
            <person name="Ovchinnikova G."/>
            <person name="Pati A."/>
            <person name="Brambilla E."/>
            <person name="Chen A."/>
            <person name="Palaniappan K."/>
            <person name="Land M."/>
            <person name="Hauser L."/>
            <person name="Chang Y.J."/>
            <person name="Jeffries C.D."/>
            <person name="Rohde M."/>
            <person name="Sikorski J."/>
            <person name="Spring S."/>
            <person name="Goker M."/>
            <person name="Detter J.C."/>
            <person name="Woyke T."/>
            <person name="Bristow J."/>
            <person name="Eisen J.A."/>
            <person name="Markowitz V."/>
            <person name="Hugenholtz P."/>
            <person name="Kyrpides N.C."/>
            <person name="Klenk H.P."/>
        </authorList>
    </citation>
    <scope>NUCLEOTIDE SEQUENCE [LARGE SCALE GENOMIC DNA]</scope>
    <source>
        <strain evidence="3">DSM 12680 / TGB-C1</strain>
    </source>
</reference>
<dbReference type="SUPFAM" id="SSF50156">
    <property type="entry name" value="PDZ domain-like"/>
    <property type="match status" value="1"/>
</dbReference>
<dbReference type="InterPro" id="IPR014219">
    <property type="entry name" value="SpoIVB"/>
</dbReference>
<dbReference type="PROSITE" id="PS51494">
    <property type="entry name" value="SPOIVB"/>
    <property type="match status" value="1"/>
</dbReference>
<sequence>MSPTYRQVCGILLALAVAVCSLYPPVRTILSLPDSQSIVVGEKLTLPLQVPARLRSAFEVSVRGPSRTVFSPPSDQPVTVDQEETSYDILALRPGQADVELKLGNIPLKSIKVESLAPRRLVPGGHSIGVLLKSRGIMVVGYAPVLDQSGEKDYPAKEEGVEIGDVIIAVNGRAVYTETELAELIDQAGKENQPLNLTLKRGENQVKVEVSPSFCSETNRYRIGLYVRDGVAGVGTLSFWDPLTGRYAALGHIIADVDTRKGIDVRQGKIVGASVQTIRPAQPGRPGEKIGLFDPESLLTGDIEKNTFAGVFGTTQEVKNPLFAYPLEVGYAHQVREGKASILTVINGNEIESFDISIEKVYPSRQNGKGMVIRITDPRLLSVTGGIVQGMSGSPIIQDNRIVGVVTHVFLNDPQRGYGTFMDSMLKELESMGSGLKNFRQNAS</sequence>
<gene>
    <name evidence="2" type="ordered locus">Slip_0440</name>
</gene>
<dbReference type="EMBL" id="CP002048">
    <property type="protein sequence ID" value="ADI01224.1"/>
    <property type="molecule type" value="Genomic_DNA"/>
</dbReference>
<dbReference type="InterPro" id="IPR036034">
    <property type="entry name" value="PDZ_sf"/>
</dbReference>
<accession>D7CKI9</accession>
<dbReference type="Gene3D" id="2.30.42.10">
    <property type="match status" value="1"/>
</dbReference>
<dbReference type="STRING" id="643648.Slip_0440"/>
<dbReference type="RefSeq" id="WP_013174626.1">
    <property type="nucleotide sequence ID" value="NC_014220.1"/>
</dbReference>
<dbReference type="SUPFAM" id="SSF50494">
    <property type="entry name" value="Trypsin-like serine proteases"/>
    <property type="match status" value="1"/>
</dbReference>
<dbReference type="InterPro" id="IPR009003">
    <property type="entry name" value="Peptidase_S1_PA"/>
</dbReference>
<protein>
    <submittedName>
        <fullName evidence="2">Stage IV sporulation protein B</fullName>
        <ecNumber evidence="2">3.4.21.116</ecNumber>
    </submittedName>
</protein>
<dbReference type="HOGENOM" id="CLU_035713_1_0_9"/>
<proteinExistence type="predicted"/>
<dbReference type="SMART" id="SM00228">
    <property type="entry name" value="PDZ"/>
    <property type="match status" value="1"/>
</dbReference>
<dbReference type="GO" id="GO:0016787">
    <property type="term" value="F:hydrolase activity"/>
    <property type="evidence" value="ECO:0007669"/>
    <property type="project" value="UniProtKB-KW"/>
</dbReference>
<dbReference type="Pfam" id="PF13180">
    <property type="entry name" value="PDZ_2"/>
    <property type="match status" value="1"/>
</dbReference>
<name>D7CKI9_SYNLT</name>
<dbReference type="EC" id="3.4.21.116" evidence="2"/>
<dbReference type="OrthoDB" id="9765242at2"/>